<evidence type="ECO:0000313" key="2">
    <source>
        <dbReference type="EMBL" id="PNS14031.1"/>
    </source>
</evidence>
<dbReference type="InterPro" id="IPR050068">
    <property type="entry name" value="MurA_subfamily"/>
</dbReference>
<dbReference type="PANTHER" id="PTHR43783:SF1">
    <property type="entry name" value="UDP-N-ACETYLGLUCOSAMINE 1-CARBOXYVINYLTRANSFERASE"/>
    <property type="match status" value="1"/>
</dbReference>
<dbReference type="Pfam" id="PF01487">
    <property type="entry name" value="DHquinase_I"/>
    <property type="match status" value="1"/>
</dbReference>
<dbReference type="Gene3D" id="3.20.20.70">
    <property type="entry name" value="Aldolase class I"/>
    <property type="match status" value="1"/>
</dbReference>
<dbReference type="PANTHER" id="PTHR43783">
    <property type="entry name" value="UDP-N-ACETYLGLUCOSAMINE 1-CARBOXYVINYLTRANSFERASE"/>
    <property type="match status" value="1"/>
</dbReference>
<dbReference type="GO" id="GO:0003855">
    <property type="term" value="F:3-dehydroquinate dehydratase activity"/>
    <property type="evidence" value="ECO:0007669"/>
    <property type="project" value="InterPro"/>
</dbReference>
<protein>
    <submittedName>
        <fullName evidence="2">Pentafunctional AROM polypeptide</fullName>
    </submittedName>
</protein>
<dbReference type="EMBL" id="NKHZ01000088">
    <property type="protein sequence ID" value="PNS14031.1"/>
    <property type="molecule type" value="Genomic_DNA"/>
</dbReference>
<dbReference type="AlphaFoldDB" id="A0A2K1QGJ9"/>
<comment type="caution">
    <text evidence="2">The sequence shown here is derived from an EMBL/GenBank/DDBJ whole genome shotgun (WGS) entry which is preliminary data.</text>
</comment>
<dbReference type="Gene3D" id="3.40.50.10860">
    <property type="entry name" value="Leucine Dehydrogenase, chain A, domain 1"/>
    <property type="match status" value="1"/>
</dbReference>
<dbReference type="STRING" id="2082308.A0A2K1QGJ9"/>
<feature type="region of interest" description="Disordered" evidence="1">
    <location>
        <begin position="1"/>
        <end position="20"/>
    </location>
</feature>
<dbReference type="InterPro" id="IPR013785">
    <property type="entry name" value="Aldolase_TIM"/>
</dbReference>
<dbReference type="Proteomes" id="UP000243797">
    <property type="component" value="Unassembled WGS sequence"/>
</dbReference>
<dbReference type="SUPFAM" id="SSF51569">
    <property type="entry name" value="Aldolase"/>
    <property type="match status" value="1"/>
</dbReference>
<dbReference type="InterPro" id="IPR001381">
    <property type="entry name" value="DHquinase_I"/>
</dbReference>
<dbReference type="NCBIfam" id="TIGR01093">
    <property type="entry name" value="aroD"/>
    <property type="match status" value="1"/>
</dbReference>
<reference evidence="2 3" key="1">
    <citation type="submission" date="2017-06" db="EMBL/GenBank/DDBJ databases">
        <title>Draft genome sequence of a variant of Elsinoe murrayae.</title>
        <authorList>
            <person name="Cheng Q."/>
        </authorList>
    </citation>
    <scope>NUCLEOTIDE SEQUENCE [LARGE SCALE GENOMIC DNA]</scope>
    <source>
        <strain evidence="2 3">CQ-2017a</strain>
    </source>
</reference>
<name>A0A2K1QGJ9_9PEZI</name>
<organism evidence="2 3">
    <name type="scientific">Sphaceloma murrayae</name>
    <dbReference type="NCBI Taxonomy" id="2082308"/>
    <lineage>
        <taxon>Eukaryota</taxon>
        <taxon>Fungi</taxon>
        <taxon>Dikarya</taxon>
        <taxon>Ascomycota</taxon>
        <taxon>Pezizomycotina</taxon>
        <taxon>Dothideomycetes</taxon>
        <taxon>Dothideomycetidae</taxon>
        <taxon>Myriangiales</taxon>
        <taxon>Elsinoaceae</taxon>
        <taxon>Sphaceloma</taxon>
    </lineage>
</organism>
<keyword evidence="3" id="KW-1185">Reference proteome</keyword>
<sequence>MATTEVHLQTSLAASHSSTKTSPVIQVEELEVEEEPNVVVLYEHGQDHIVLEIASVLGQPWSRITTEDEASSVQNGVVIGVSDDLTLSALNKWKGRRTVLSTHCLDESNSRVGSRTSLCDYEYLYTSRPFYRRDLARFLALTLGQSNPHKDLKTKKKTTLISTTFPDVRAALPNLDILSVGADAVELRVDLLEDRQPDGSHPAVPSLQYTGEQLMLLRQRTELPIIFTTRCTNENGRFPMDSPEVFYQYLHKAIQWGCEYIDVELWLPEEIRRALSNQKAHSKIISAFHDFSGNFKWTSPEAHKLFEKGAVYGDVVKMIALVHSMQENYELEYFRSIIQTTYPHPPFSGLNMGHMGQLSRALNKIFTPITHPLLPLIAAPGQLSAAEINAALHTMGQLPRLDVYGIGSVRATGQAMFFEKCFNELSLPHHLICIDREASSTVEHFINKANFGGAHLNPPLPANAAKLPSISNAALSIGQIDTIYIQSTGNKSALMADNATWKAIRATLCRDFVPTAYRGQAALVLASHESQAAAVIFALKSLSVETIYTIGFRASGPLADFVEPFKGVEDLKKNKEPAVIVSALRADKSLVVNPLLKHYKAKPDEVKRAVRVFVDLTNGGPRKGDPGALATSLGWTTYGMADVNAWTTVETLRLLVGQNVPYDFVRLASGRSLY</sequence>
<dbReference type="OrthoDB" id="197068at2759"/>
<gene>
    <name evidence="2" type="ORF">CAC42_6544</name>
</gene>
<accession>A0A2K1QGJ9</accession>
<dbReference type="FunFam" id="3.20.20.70:FF:000135">
    <property type="entry name" value="Pentafunctional AROM polypeptide"/>
    <property type="match status" value="1"/>
</dbReference>
<proteinExistence type="predicted"/>
<evidence type="ECO:0000313" key="3">
    <source>
        <dbReference type="Proteomes" id="UP000243797"/>
    </source>
</evidence>
<evidence type="ECO:0000256" key="1">
    <source>
        <dbReference type="SAM" id="MobiDB-lite"/>
    </source>
</evidence>
<dbReference type="InParanoid" id="A0A2K1QGJ9"/>
<dbReference type="CDD" id="cd00502">
    <property type="entry name" value="DHQase_I"/>
    <property type="match status" value="1"/>
</dbReference>